<dbReference type="PANTHER" id="PTHR44167:SF24">
    <property type="entry name" value="SERINE_THREONINE-PROTEIN KINASE CHK2"/>
    <property type="match status" value="1"/>
</dbReference>
<feature type="domain" description="Protein kinase" evidence="1">
    <location>
        <begin position="38"/>
        <end position="304"/>
    </location>
</feature>
<organism evidence="2">
    <name type="scientific">viral metagenome</name>
    <dbReference type="NCBI Taxonomy" id="1070528"/>
    <lineage>
        <taxon>unclassified sequences</taxon>
        <taxon>metagenomes</taxon>
        <taxon>organismal metagenomes</taxon>
    </lineage>
</organism>
<sequence>MTIKPMCNDNTLIEDLKLKNRLNPGVNYNLTCSNSENYTVGKLLGEWRFNIVYTLVDSTGNEIPDRVIRITKPREENFMDIDMNELTGLFIQSVLSKPKDDGLVCNSICKVYDFGYLKHASEPYNTRVYAIIEKLKHPNLLDIFDPKKYIEKPVIKQIFVQILQGLECLSKNGYVHLDIKKENIGIDNDGNAKIIDFGFARYMSKKDLEDTHRIVGTRGFRDPNYDTHDKISMNSDIYAVGAMLHSFTHTMLDKDGNITYTKNEQSKYNEYNEDPDYNDLKTRMMDPNPETRLTATEALQHKWINCDDYPSCDTESKDILENIAHYLSNVSAPHKYHVLHNSFGSTKCDYFKTVYDDIVIALGKLDPQLLGDLSQDKWEKCQGDCFKILTKYVKKEVESTAYMMRLIEASKLRWVNATLHFEFNCFNITGKWENDKDIVNMVVKPLTDAVVETPTAAAPKKPRLIMGFGPSASGKTYCAGEVIKLMQQVERLTFPDLFLSIDGGIYRECSVVYQLILQALKQVNDKVPGLKNLVFAGFHITSNIFDSGKIKKRVMNYLGEQKAKGNAFSLYVPETLGKCISLRKEFSYNTTCSSEYKDYITYTGDNDNWIGLMIWQHKTGADCTFDEEYKCKGCTESGESRETMEGKQYSSGAWDRSYKYGLLAAKDAPTYRFIIHNTGGRKHSVEGKEKFNTITFEDYSNYSEETAQRVQSAVNELTWKYVNKMQETSLSGPPVESNASEQEIQKNIESAKQILVAINKVLTKSIKEKLKSGGVDMQTIQYGGEPTVVDPDETLYNKIIQQIQNELPTFGVYSVNFFKKTLVPLLNENIKTDILKTIKDYGDTDAKQKYIVEQIDIYIKDKYLPSQKTMLTEHQLISMSMDILAKLSEKTDKSEDNGIKQLLEIALAIAFPEKSLSFDFKMPIILPEPSVRIGDLETMTTDIVPEHESIDKDGKVISVDKQTRERIDLTKTIYTEERPYTPAYYEHVLQSDGNLDELNKKIVDVTEKVLEAKGKVIEASTK</sequence>
<dbReference type="PROSITE" id="PS50011">
    <property type="entry name" value="PROTEIN_KINASE_DOM"/>
    <property type="match status" value="1"/>
</dbReference>
<evidence type="ECO:0000313" key="2">
    <source>
        <dbReference type="EMBL" id="QHU17127.1"/>
    </source>
</evidence>
<dbReference type="InterPro" id="IPR000719">
    <property type="entry name" value="Prot_kinase_dom"/>
</dbReference>
<dbReference type="InterPro" id="IPR011009">
    <property type="entry name" value="Kinase-like_dom_sf"/>
</dbReference>
<dbReference type="SMART" id="SM00220">
    <property type="entry name" value="S_TKc"/>
    <property type="match status" value="1"/>
</dbReference>
<dbReference type="PANTHER" id="PTHR44167">
    <property type="entry name" value="OVARIAN-SPECIFIC SERINE/THREONINE-PROTEIN KINASE LOK-RELATED"/>
    <property type="match status" value="1"/>
</dbReference>
<evidence type="ECO:0000259" key="1">
    <source>
        <dbReference type="PROSITE" id="PS50011"/>
    </source>
</evidence>
<reference evidence="2" key="1">
    <citation type="journal article" date="2020" name="Nature">
        <title>Giant virus diversity and host interactions through global metagenomics.</title>
        <authorList>
            <person name="Schulz F."/>
            <person name="Roux S."/>
            <person name="Paez-Espino D."/>
            <person name="Jungbluth S."/>
            <person name="Walsh D.A."/>
            <person name="Denef V.J."/>
            <person name="McMahon K.D."/>
            <person name="Konstantinidis K.T."/>
            <person name="Eloe-Fadrosh E.A."/>
            <person name="Kyrpides N.C."/>
            <person name="Woyke T."/>
        </authorList>
    </citation>
    <scope>NUCLEOTIDE SEQUENCE</scope>
    <source>
        <strain evidence="2">GVMAG-S-3300012000-57</strain>
    </source>
</reference>
<dbReference type="EMBL" id="MN740898">
    <property type="protein sequence ID" value="QHU17127.1"/>
    <property type="molecule type" value="Genomic_DNA"/>
</dbReference>
<dbReference type="GO" id="GO:0005524">
    <property type="term" value="F:ATP binding"/>
    <property type="evidence" value="ECO:0007669"/>
    <property type="project" value="InterPro"/>
</dbReference>
<dbReference type="GO" id="GO:0044773">
    <property type="term" value="P:mitotic DNA damage checkpoint signaling"/>
    <property type="evidence" value="ECO:0007669"/>
    <property type="project" value="TreeGrafter"/>
</dbReference>
<protein>
    <recommendedName>
        <fullName evidence="1">Protein kinase domain-containing protein</fullName>
    </recommendedName>
</protein>
<dbReference type="GO" id="GO:0005737">
    <property type="term" value="C:cytoplasm"/>
    <property type="evidence" value="ECO:0007669"/>
    <property type="project" value="TreeGrafter"/>
</dbReference>
<dbReference type="Pfam" id="PF00069">
    <property type="entry name" value="Pkinase"/>
    <property type="match status" value="1"/>
</dbReference>
<dbReference type="AlphaFoldDB" id="A0A6C0KJY4"/>
<accession>A0A6C0KJY4</accession>
<name>A0A6C0KJY4_9ZZZZ</name>
<dbReference type="GO" id="GO:0004674">
    <property type="term" value="F:protein serine/threonine kinase activity"/>
    <property type="evidence" value="ECO:0007669"/>
    <property type="project" value="TreeGrafter"/>
</dbReference>
<dbReference type="GO" id="GO:0005634">
    <property type="term" value="C:nucleus"/>
    <property type="evidence" value="ECO:0007669"/>
    <property type="project" value="TreeGrafter"/>
</dbReference>
<dbReference type="Gene3D" id="1.10.510.10">
    <property type="entry name" value="Transferase(Phosphotransferase) domain 1"/>
    <property type="match status" value="1"/>
</dbReference>
<dbReference type="SUPFAM" id="SSF56112">
    <property type="entry name" value="Protein kinase-like (PK-like)"/>
    <property type="match status" value="1"/>
</dbReference>
<proteinExistence type="predicted"/>